<feature type="domain" description="4Fe-4S ferredoxin-type" evidence="5">
    <location>
        <begin position="77"/>
        <end position="108"/>
    </location>
</feature>
<accession>O93725</accession>
<reference evidence="8 9" key="2">
    <citation type="submission" date="2017-07" db="EMBL/GenBank/DDBJ databases">
        <title>Draft genome sequence of aerobic hyperthermophilic archaea, Pyrobaculum aerophilum YKB31 and YKB32.</title>
        <authorList>
            <person name="Mochizuki T."/>
            <person name="Berliner A.J."/>
            <person name="Yoshida-Takashima Y."/>
            <person name="Takaki Y."/>
            <person name="Nunoura T."/>
            <person name="Takai K."/>
        </authorList>
    </citation>
    <scope>NUCLEOTIDE SEQUENCE [LARGE SCALE GENOMIC DNA]</scope>
    <source>
        <strain evidence="8 9">YKB32</strain>
    </source>
</reference>
<dbReference type="InterPro" id="IPR050954">
    <property type="entry name" value="ET_IronSulfur_Cluster-Binding"/>
</dbReference>
<dbReference type="PROSITE" id="PS00198">
    <property type="entry name" value="4FE4S_FER_1"/>
    <property type="match status" value="1"/>
</dbReference>
<protein>
    <submittedName>
        <fullName evidence="7">4Fe-4S dicluster domain-containing protein</fullName>
    </submittedName>
    <submittedName>
        <fullName evidence="6">Putative molybdopterin oxidoreductase iron-sulfur binding subunit</fullName>
    </submittedName>
    <submittedName>
        <fullName evidence="8">Tetrathionate reductase</fullName>
    </submittedName>
</protein>
<keyword evidence="4" id="KW-0411">Iron-sulfur</keyword>
<sequence length="214" mass="23204">MSIQTTRRDVLKATAAAVITLAVPISAQATEKRRWAMYIDVSKCYGCYACMVACAAENNVPIGVFRTWIERHVTKGGTVIFVPKQCNHCENAPCVKPCPTGATYKTEDGLVLVNDDLCIGCGACIQACPYGARFFNPVKGVVDKCTFCSHRIYQGKLPACVETCPTGARVFGDLNDPTSPVLKLVNTNATQRLKVETGAEPMIFYRNLPSEAGL</sequence>
<dbReference type="PANTHER" id="PTHR43177">
    <property type="entry name" value="PROTEIN NRFC"/>
    <property type="match status" value="1"/>
</dbReference>
<gene>
    <name evidence="8" type="ORF">CGL52_13070</name>
    <name evidence="7" type="ORF">HA333_09790</name>
</gene>
<dbReference type="CDD" id="cd10551">
    <property type="entry name" value="PsrB"/>
    <property type="match status" value="1"/>
</dbReference>
<feature type="domain" description="4Fe-4S ferredoxin-type" evidence="5">
    <location>
        <begin position="109"/>
        <end position="138"/>
    </location>
</feature>
<dbReference type="Pfam" id="PF13247">
    <property type="entry name" value="Fer4_11"/>
    <property type="match status" value="1"/>
</dbReference>
<dbReference type="NCBIfam" id="TIGR01409">
    <property type="entry name" value="TAT_signal_seq"/>
    <property type="match status" value="1"/>
</dbReference>
<dbReference type="GO" id="GO:0046872">
    <property type="term" value="F:metal ion binding"/>
    <property type="evidence" value="ECO:0007669"/>
    <property type="project" value="UniProtKB-KW"/>
</dbReference>
<name>O93725_9CREN</name>
<evidence type="ECO:0000259" key="5">
    <source>
        <dbReference type="PROSITE" id="PS51379"/>
    </source>
</evidence>
<dbReference type="InterPro" id="IPR006311">
    <property type="entry name" value="TAT_signal"/>
</dbReference>
<dbReference type="EMBL" id="DUJP01000032">
    <property type="protein sequence ID" value="HII47704.1"/>
    <property type="molecule type" value="Genomic_DNA"/>
</dbReference>
<dbReference type="GO" id="GO:0051539">
    <property type="term" value="F:4 iron, 4 sulfur cluster binding"/>
    <property type="evidence" value="ECO:0007669"/>
    <property type="project" value="UniProtKB-KW"/>
</dbReference>
<dbReference type="RefSeq" id="WP_011007829.1">
    <property type="nucleotide sequence ID" value="NZ_DUJP01000032.1"/>
</dbReference>
<keyword evidence="1" id="KW-0004">4Fe-4S</keyword>
<dbReference type="OMA" id="KHARPSG"/>
<evidence type="ECO:0000313" key="6">
    <source>
        <dbReference type="EMBL" id="AAD00534.1"/>
    </source>
</evidence>
<evidence type="ECO:0000313" key="7">
    <source>
        <dbReference type="EMBL" id="HII47704.1"/>
    </source>
</evidence>
<evidence type="ECO:0000256" key="2">
    <source>
        <dbReference type="ARBA" id="ARBA00022723"/>
    </source>
</evidence>
<dbReference type="PANTHER" id="PTHR43177:SF3">
    <property type="entry name" value="PROTEIN NRFC HOMOLOG"/>
    <property type="match status" value="1"/>
</dbReference>
<evidence type="ECO:0000256" key="4">
    <source>
        <dbReference type="ARBA" id="ARBA00023014"/>
    </source>
</evidence>
<dbReference type="SUPFAM" id="SSF54862">
    <property type="entry name" value="4Fe-4S ferredoxins"/>
    <property type="match status" value="1"/>
</dbReference>
<keyword evidence="2" id="KW-0479">Metal-binding</keyword>
<dbReference type="InterPro" id="IPR017900">
    <property type="entry name" value="4Fe4S_Fe_S_CS"/>
</dbReference>
<evidence type="ECO:0000256" key="1">
    <source>
        <dbReference type="ARBA" id="ARBA00022485"/>
    </source>
</evidence>
<dbReference type="GO" id="GO:0016491">
    <property type="term" value="F:oxidoreductase activity"/>
    <property type="evidence" value="ECO:0007669"/>
    <property type="project" value="UniProtKB-ARBA"/>
</dbReference>
<evidence type="ECO:0000313" key="9">
    <source>
        <dbReference type="Proteomes" id="UP000256877"/>
    </source>
</evidence>
<dbReference type="Gene3D" id="3.30.70.20">
    <property type="match status" value="2"/>
</dbReference>
<evidence type="ECO:0000313" key="8">
    <source>
        <dbReference type="EMBL" id="RFA95288.1"/>
    </source>
</evidence>
<proteinExistence type="predicted"/>
<dbReference type="AlphaFoldDB" id="O93725"/>
<dbReference type="EMBL" id="U82372">
    <property type="protein sequence ID" value="AAD00534.1"/>
    <property type="molecule type" value="Genomic_DNA"/>
</dbReference>
<dbReference type="OrthoDB" id="2837at2157"/>
<dbReference type="PROSITE" id="PS51318">
    <property type="entry name" value="TAT"/>
    <property type="match status" value="1"/>
</dbReference>
<keyword evidence="3" id="KW-0408">Iron</keyword>
<dbReference type="PROSITE" id="PS51379">
    <property type="entry name" value="4FE4S_FER_2"/>
    <property type="match status" value="3"/>
</dbReference>
<organism evidence="6">
    <name type="scientific">Pyrobaculum aerophilum</name>
    <dbReference type="NCBI Taxonomy" id="13773"/>
    <lineage>
        <taxon>Archaea</taxon>
        <taxon>Thermoproteota</taxon>
        <taxon>Thermoprotei</taxon>
        <taxon>Thermoproteales</taxon>
        <taxon>Thermoproteaceae</taxon>
        <taxon>Pyrobaculum</taxon>
    </lineage>
</organism>
<dbReference type="GeneID" id="1465595"/>
<reference evidence="7" key="3">
    <citation type="journal article" date="2020" name="bioRxiv">
        <title>A rank-normalized archaeal taxonomy based on genome phylogeny resolves widespread incomplete and uneven classifications.</title>
        <authorList>
            <person name="Rinke C."/>
            <person name="Chuvochina M."/>
            <person name="Mussig A.J."/>
            <person name="Chaumeil P.-A."/>
            <person name="Waite D.W."/>
            <person name="Whitman W.B."/>
            <person name="Parks D.H."/>
            <person name="Hugenholtz P."/>
        </authorList>
    </citation>
    <scope>NUCLEOTIDE SEQUENCE</scope>
    <source>
        <strain evidence="7">UBA8839</strain>
    </source>
</reference>
<dbReference type="InterPro" id="IPR019546">
    <property type="entry name" value="TAT_signal_bac_arc"/>
</dbReference>
<reference evidence="6" key="1">
    <citation type="submission" date="1996-12" db="EMBL/GenBank/DDBJ databases">
        <authorList>
            <person name="Baikalov C.J."/>
            <person name="Slupska M.M."/>
            <person name="Miller J.H."/>
        </authorList>
    </citation>
    <scope>NUCLEOTIDE SEQUENCE</scope>
    <source>
        <strain evidence="6">IM2</strain>
    </source>
</reference>
<dbReference type="EMBL" id="NMUF01000060">
    <property type="protein sequence ID" value="RFA95288.1"/>
    <property type="molecule type" value="Genomic_DNA"/>
</dbReference>
<dbReference type="Proteomes" id="UP000256877">
    <property type="component" value="Unassembled WGS sequence"/>
</dbReference>
<feature type="domain" description="4Fe-4S ferredoxin-type" evidence="5">
    <location>
        <begin position="35"/>
        <end position="65"/>
    </location>
</feature>
<evidence type="ECO:0000256" key="3">
    <source>
        <dbReference type="ARBA" id="ARBA00023004"/>
    </source>
</evidence>
<dbReference type="InterPro" id="IPR017896">
    <property type="entry name" value="4Fe4S_Fe-S-bd"/>
</dbReference>
<dbReference type="Proteomes" id="UP000651120">
    <property type="component" value="Unassembled WGS sequence"/>
</dbReference>